<dbReference type="PANTHER" id="PTHR12137">
    <property type="entry name" value="CARBOHYDRATE SULFOTRANSFERASE"/>
    <property type="match status" value="1"/>
</dbReference>
<evidence type="ECO:0000256" key="4">
    <source>
        <dbReference type="ARBA" id="ARBA00022692"/>
    </source>
</evidence>
<keyword evidence="9" id="KW-0735">Signal-anchor</keyword>
<dbReference type="InterPro" id="IPR018011">
    <property type="entry name" value="Carb_sulfotrans_8-10"/>
</dbReference>
<evidence type="ECO:0000256" key="5">
    <source>
        <dbReference type="ARBA" id="ARBA00022989"/>
    </source>
</evidence>
<dbReference type="EC" id="2.8.2.-" evidence="9"/>
<comment type="caution">
    <text evidence="10">The sequence shown here is derived from an EMBL/GenBank/DDBJ whole genome shotgun (WGS) entry which is preliminary data.</text>
</comment>
<protein>
    <recommendedName>
        <fullName evidence="9">Carbohydrate sulfotransferase</fullName>
        <ecNumber evidence="9">2.8.2.-</ecNumber>
    </recommendedName>
</protein>
<dbReference type="GO" id="GO:0016051">
    <property type="term" value="P:carbohydrate biosynthetic process"/>
    <property type="evidence" value="ECO:0007669"/>
    <property type="project" value="InterPro"/>
</dbReference>
<keyword evidence="8 9" id="KW-0325">Glycoprotein</keyword>
<dbReference type="GO" id="GO:0000139">
    <property type="term" value="C:Golgi membrane"/>
    <property type="evidence" value="ECO:0007669"/>
    <property type="project" value="UniProtKB-SubCell"/>
</dbReference>
<dbReference type="AlphaFoldDB" id="A0A8X6Q771"/>
<evidence type="ECO:0000256" key="7">
    <source>
        <dbReference type="ARBA" id="ARBA00023136"/>
    </source>
</evidence>
<keyword evidence="9" id="KW-0119">Carbohydrate metabolism</keyword>
<keyword evidence="3 9" id="KW-0808">Transferase</keyword>
<sequence>MFRFRNMISITRYRLYAFLLTAAVLTPFYIGLSKLQDEQSDDFKGEKASFYKAEIEQKRRKRLVDKTCQFLKINQTVDDILPSYLDHFIVDDTHKLIYCFVPKVACTNWKRILLSLRNSENKDPLSIAGNETHQANVFKTLNQYTPEEIKVKLKNYWKFVFARHPYERILSAYRNKFEESYVDYFRKRFGTEIIKKFRSNPSKESLEKGHDVKFVEFINYIASLKVDDWKKQFNEHWRPVFDLCFPCHVNYDFIGNYETLEADANYILEKTGVSKYVKFPERLQSYKKLPTKDVMQMYYRNLSTDLHRKLFEIYKEDFTLFEYDLMYL</sequence>
<name>A0A8X6Q771_NEPPI</name>
<keyword evidence="4" id="KW-0812">Transmembrane</keyword>
<organism evidence="10 11">
    <name type="scientific">Nephila pilipes</name>
    <name type="common">Giant wood spider</name>
    <name type="synonym">Nephila maculata</name>
    <dbReference type="NCBI Taxonomy" id="299642"/>
    <lineage>
        <taxon>Eukaryota</taxon>
        <taxon>Metazoa</taxon>
        <taxon>Ecdysozoa</taxon>
        <taxon>Arthropoda</taxon>
        <taxon>Chelicerata</taxon>
        <taxon>Arachnida</taxon>
        <taxon>Araneae</taxon>
        <taxon>Araneomorphae</taxon>
        <taxon>Entelegynae</taxon>
        <taxon>Araneoidea</taxon>
        <taxon>Nephilidae</taxon>
        <taxon>Nephila</taxon>
    </lineage>
</organism>
<dbReference type="InterPro" id="IPR005331">
    <property type="entry name" value="Sulfotransferase"/>
</dbReference>
<evidence type="ECO:0000256" key="8">
    <source>
        <dbReference type="ARBA" id="ARBA00023180"/>
    </source>
</evidence>
<dbReference type="EMBL" id="BMAW01076928">
    <property type="protein sequence ID" value="GFU03822.1"/>
    <property type="molecule type" value="Genomic_DNA"/>
</dbReference>
<evidence type="ECO:0000313" key="11">
    <source>
        <dbReference type="Proteomes" id="UP000887013"/>
    </source>
</evidence>
<comment type="similarity">
    <text evidence="2 9">Belongs to the sulfotransferase 2 family.</text>
</comment>
<accession>A0A8X6Q771</accession>
<keyword evidence="11" id="KW-1185">Reference proteome</keyword>
<evidence type="ECO:0000256" key="3">
    <source>
        <dbReference type="ARBA" id="ARBA00022679"/>
    </source>
</evidence>
<evidence type="ECO:0000256" key="1">
    <source>
        <dbReference type="ARBA" id="ARBA00004323"/>
    </source>
</evidence>
<gene>
    <name evidence="10" type="primary">CHST11</name>
    <name evidence="10" type="ORF">NPIL_394771</name>
</gene>
<keyword evidence="6 9" id="KW-0333">Golgi apparatus</keyword>
<dbReference type="Pfam" id="PF03567">
    <property type="entry name" value="Sulfotransfer_2"/>
    <property type="match status" value="1"/>
</dbReference>
<evidence type="ECO:0000256" key="9">
    <source>
        <dbReference type="RuleBase" id="RU364020"/>
    </source>
</evidence>
<dbReference type="OrthoDB" id="2019940at2759"/>
<dbReference type="GO" id="GO:0008146">
    <property type="term" value="F:sulfotransferase activity"/>
    <property type="evidence" value="ECO:0007669"/>
    <property type="project" value="InterPro"/>
</dbReference>
<dbReference type="Proteomes" id="UP000887013">
    <property type="component" value="Unassembled WGS sequence"/>
</dbReference>
<evidence type="ECO:0000256" key="2">
    <source>
        <dbReference type="ARBA" id="ARBA00006339"/>
    </source>
</evidence>
<dbReference type="PANTHER" id="PTHR12137:SF54">
    <property type="entry name" value="CARBOHYDRATE SULFOTRANSFERASE"/>
    <property type="match status" value="1"/>
</dbReference>
<keyword evidence="7" id="KW-0472">Membrane</keyword>
<reference evidence="10" key="1">
    <citation type="submission" date="2020-08" db="EMBL/GenBank/DDBJ databases">
        <title>Multicomponent nature underlies the extraordinary mechanical properties of spider dragline silk.</title>
        <authorList>
            <person name="Kono N."/>
            <person name="Nakamura H."/>
            <person name="Mori M."/>
            <person name="Yoshida Y."/>
            <person name="Ohtoshi R."/>
            <person name="Malay A.D."/>
            <person name="Moran D.A.P."/>
            <person name="Tomita M."/>
            <person name="Numata K."/>
            <person name="Arakawa K."/>
        </authorList>
    </citation>
    <scope>NUCLEOTIDE SEQUENCE</scope>
</reference>
<proteinExistence type="inferred from homology"/>
<keyword evidence="5" id="KW-1133">Transmembrane helix</keyword>
<comment type="subcellular location">
    <subcellularLocation>
        <location evidence="1 9">Golgi apparatus membrane</location>
        <topology evidence="1 9">Single-pass type II membrane protein</topology>
    </subcellularLocation>
</comment>
<evidence type="ECO:0000313" key="10">
    <source>
        <dbReference type="EMBL" id="GFU03822.1"/>
    </source>
</evidence>
<evidence type="ECO:0000256" key="6">
    <source>
        <dbReference type="ARBA" id="ARBA00023034"/>
    </source>
</evidence>